<evidence type="ECO:0000256" key="1">
    <source>
        <dbReference type="SAM" id="MobiDB-lite"/>
    </source>
</evidence>
<keyword evidence="3" id="KW-1185">Reference proteome</keyword>
<organism evidence="2 3">
    <name type="scientific">Chionoecetes opilio</name>
    <name type="common">Atlantic snow crab</name>
    <name type="synonym">Cancer opilio</name>
    <dbReference type="NCBI Taxonomy" id="41210"/>
    <lineage>
        <taxon>Eukaryota</taxon>
        <taxon>Metazoa</taxon>
        <taxon>Ecdysozoa</taxon>
        <taxon>Arthropoda</taxon>
        <taxon>Crustacea</taxon>
        <taxon>Multicrustacea</taxon>
        <taxon>Malacostraca</taxon>
        <taxon>Eumalacostraca</taxon>
        <taxon>Eucarida</taxon>
        <taxon>Decapoda</taxon>
        <taxon>Pleocyemata</taxon>
        <taxon>Brachyura</taxon>
        <taxon>Eubrachyura</taxon>
        <taxon>Majoidea</taxon>
        <taxon>Majidae</taxon>
        <taxon>Chionoecetes</taxon>
    </lineage>
</organism>
<sequence length="437" mass="48394">MGSPSRPDQLLIALEPEVAAVYCRRLKRHQLLPSSSSSSSSRPPPHLQEDPAPPPPSPDLDRDTVYAVVDCGGGTVDITVHQMTDRTSGHLKELHKATGGPHGSTGVDEEFERLLERIFGAEFFTTFRRERPAAYVDLMIAFEARKRNASPWRNSPLNIALPFAFIDLFRRLKGKDVEWAVRKHQDAGVRWSSQGMLRLEPGTMKQLFVPTLGHISQAIEAVLASPQVRHLQYMFLVGGFAESELLQKHIRDAFSRRARVIVPQGTSLAILRGAVQFGLDPGVVSVRRSRLTYGVGVLNRFDPSLHPEVKRVTSSGVAWCADVMDGFVVVDESVAVGDVVERSYTPATPQQRTVILHLYASTRHDVQFVTEPGVERVGTLHLDLGPPPPPPPPHSTTPPHKREISVHMKFGDTEVKATAVDHLTQRCVRADIDFLTL</sequence>
<keyword evidence="2" id="KW-0346">Stress response</keyword>
<dbReference type="SUPFAM" id="SSF53067">
    <property type="entry name" value="Actin-like ATPase domain"/>
    <property type="match status" value="1"/>
</dbReference>
<feature type="region of interest" description="Disordered" evidence="1">
    <location>
        <begin position="31"/>
        <end position="62"/>
    </location>
</feature>
<proteinExistence type="predicted"/>
<dbReference type="PANTHER" id="PTHR14187:SF46">
    <property type="entry name" value="HEAT SHOCK 70 KDA PROTEIN 12A"/>
    <property type="match status" value="1"/>
</dbReference>
<dbReference type="Gene3D" id="3.90.640.10">
    <property type="entry name" value="Actin, Chain A, domain 4"/>
    <property type="match status" value="1"/>
</dbReference>
<feature type="compositionally biased region" description="Pro residues" evidence="1">
    <location>
        <begin position="42"/>
        <end position="58"/>
    </location>
</feature>
<dbReference type="Gene3D" id="3.30.420.40">
    <property type="match status" value="1"/>
</dbReference>
<accession>A0A8J5BWA7</accession>
<dbReference type="Proteomes" id="UP000770661">
    <property type="component" value="Unassembled WGS sequence"/>
</dbReference>
<evidence type="ECO:0000313" key="3">
    <source>
        <dbReference type="Proteomes" id="UP000770661"/>
    </source>
</evidence>
<dbReference type="InterPro" id="IPR043129">
    <property type="entry name" value="ATPase_NBD"/>
</dbReference>
<name>A0A8J5BWA7_CHIOP</name>
<dbReference type="AlphaFoldDB" id="A0A8J5BWA7"/>
<comment type="caution">
    <text evidence="2">The sequence shown here is derived from an EMBL/GenBank/DDBJ whole genome shotgun (WGS) entry which is preliminary data.</text>
</comment>
<dbReference type="PANTHER" id="PTHR14187">
    <property type="entry name" value="ALPHA KINASE/ELONGATION FACTOR 2 KINASE"/>
    <property type="match status" value="1"/>
</dbReference>
<dbReference type="EMBL" id="JACEEZ010023235">
    <property type="protein sequence ID" value="KAG0711543.1"/>
    <property type="molecule type" value="Genomic_DNA"/>
</dbReference>
<dbReference type="OrthoDB" id="2963168at2759"/>
<protein>
    <submittedName>
        <fullName evidence="2">Heat shock protein 12A</fullName>
    </submittedName>
</protein>
<evidence type="ECO:0000313" key="2">
    <source>
        <dbReference type="EMBL" id="KAG0711543.1"/>
    </source>
</evidence>
<gene>
    <name evidence="2" type="primary">HSPA12A</name>
    <name evidence="2" type="ORF">GWK47_020420</name>
</gene>
<reference evidence="2" key="1">
    <citation type="submission" date="2020-07" db="EMBL/GenBank/DDBJ databases">
        <title>The High-quality genome of the commercially important snow crab, Chionoecetes opilio.</title>
        <authorList>
            <person name="Jeong J.-H."/>
            <person name="Ryu S."/>
        </authorList>
    </citation>
    <scope>NUCLEOTIDE SEQUENCE</scope>
    <source>
        <strain evidence="2">MADBK_172401_WGS</strain>
        <tissue evidence="2">Digestive gland</tissue>
    </source>
</reference>